<feature type="transmembrane region" description="Helical" evidence="11">
    <location>
        <begin position="906"/>
        <end position="927"/>
    </location>
</feature>
<evidence type="ECO:0000259" key="14">
    <source>
        <dbReference type="Pfam" id="PF04039"/>
    </source>
</evidence>
<evidence type="ECO:0000256" key="11">
    <source>
        <dbReference type="SAM" id="Phobius"/>
    </source>
</evidence>
<feature type="transmembrane region" description="Helical" evidence="11">
    <location>
        <begin position="130"/>
        <end position="149"/>
    </location>
</feature>
<feature type="transmembrane region" description="Helical" evidence="11">
    <location>
        <begin position="320"/>
        <end position="344"/>
    </location>
</feature>
<dbReference type="PANTHER" id="PTHR43373:SF1">
    <property type="entry name" value="NA(+)_H(+) ANTIPORTER SUBUNIT A"/>
    <property type="match status" value="1"/>
</dbReference>
<sequence length="953" mass="97822">MLPLIVLGGSVLLALTAPLLTRLFGRNAGYPLAAGLAALGVYANTSAGAIVDGEVLTASYDWMPTLGVAFGVRMDGLSLLFVTIVLGVGALVMAYSARYMGDDYPAGTVYGLLTGFAAAMIGLVTANDLVLLYVFWEITTVLSFLLINTAGPRAALPAGRALVVTALGGFALLGAVVMIGVAAGTTDLGVIVGNPETVLASPLAIPAAALLILAAATKSAQLPFTFWLPGAMVAMTPISAYLHAATMVKAGIYLLMRFSPVYVPTTAWSMVLVPLGLLTAVVGAVLALREHDLKAILAQSTVSQLGLLTAAIGVGTSYALSAAVLHTFAHALFKATLFMLVGIIDKEAGSRDVRELGGLRTVMPITATLTGIAALSMAGVPPLIGFVSKETLYEGFLEADFAPGAGPIAAVTAVIASALTFAYSARIVYGAFGGTLTQPDLYEPPKAFLAPAAVAAALGLALGLGVGVLNPLTDRATTDLYPGAEPATFALWHGVNTALVLSLVTFAAGYALFHWRDRVDALLQRMWVPDGSAVYDRIRARLIEFGGLVGRPDVDPAPAAVLARPVLLLPVLAVVAGIGLPALPGYPGPAVQGLDWLVVVLVLATVAGAAVTSSVLAALALTGFAGLATALWLLLAGAPDVALTLLLVEVLTTVVAVLVLRGRREGLQRPARLRAGPAALTALAAGLSLGAATFVLTGRRPPSEVGGYFLDTAQEATGGTNVVNTILVDFRGMDTFGEAVVVGAAALGLLVLLRRTSDDDRGSADHSAGHSADSSADSSGDSGGSSGGDTGGDAAPPRLFARDGPADTIVMRVGSRVLFPVMLALSLFLLWRGHDEPGGGFISSLVGGVAVLFLRLAHRGDAWAMRLRPEPLVGSGLLLSLLTGLAVYPLGLPFLAPVYLPGEVLLSSFVFDLGIYLMVVGLMVAAVDRIGGRTRVGPVLSRRHRTTPEVTDR</sequence>
<evidence type="ECO:0000256" key="5">
    <source>
        <dbReference type="ARBA" id="ARBA00022692"/>
    </source>
</evidence>
<keyword evidence="5 9" id="KW-0812">Transmembrane</keyword>
<feature type="transmembrane region" description="Helical" evidence="11">
    <location>
        <begin position="840"/>
        <end position="857"/>
    </location>
</feature>
<keyword evidence="8 11" id="KW-0472">Membrane</keyword>
<evidence type="ECO:0000256" key="3">
    <source>
        <dbReference type="ARBA" id="ARBA00022449"/>
    </source>
</evidence>
<dbReference type="PANTHER" id="PTHR43373">
    <property type="entry name" value="NA(+)/H(+) ANTIPORTER SUBUNIT"/>
    <property type="match status" value="1"/>
</dbReference>
<evidence type="ECO:0000256" key="1">
    <source>
        <dbReference type="ARBA" id="ARBA00004651"/>
    </source>
</evidence>
<feature type="transmembrane region" description="Helical" evidence="11">
    <location>
        <begin position="224"/>
        <end position="246"/>
    </location>
</feature>
<dbReference type="PRINTS" id="PR01434">
    <property type="entry name" value="NADHDHGNASE5"/>
</dbReference>
<organism evidence="17 18">
    <name type="scientific">Pseudonocardia autotrophica</name>
    <name type="common">Amycolata autotrophica</name>
    <name type="synonym">Nocardia autotrophica</name>
    <dbReference type="NCBI Taxonomy" id="2074"/>
    <lineage>
        <taxon>Bacteria</taxon>
        <taxon>Bacillati</taxon>
        <taxon>Actinomycetota</taxon>
        <taxon>Actinomycetes</taxon>
        <taxon>Pseudonocardiales</taxon>
        <taxon>Pseudonocardiaceae</taxon>
        <taxon>Pseudonocardia</taxon>
    </lineage>
</organism>
<keyword evidence="7" id="KW-0406">Ion transport</keyword>
<feature type="transmembrane region" description="Helical" evidence="11">
    <location>
        <begin position="266"/>
        <end position="288"/>
    </location>
</feature>
<evidence type="ECO:0000256" key="9">
    <source>
        <dbReference type="RuleBase" id="RU000320"/>
    </source>
</evidence>
<feature type="transmembrane region" description="Helical" evidence="11">
    <location>
        <begin position="641"/>
        <end position="661"/>
    </location>
</feature>
<dbReference type="Pfam" id="PF00662">
    <property type="entry name" value="Proton_antipo_N"/>
    <property type="match status" value="1"/>
</dbReference>
<dbReference type="InterPro" id="IPR007182">
    <property type="entry name" value="MnhB"/>
</dbReference>
<feature type="transmembrane region" description="Helical" evidence="11">
    <location>
        <begin position="161"/>
        <end position="185"/>
    </location>
</feature>
<feature type="transmembrane region" description="Helical" evidence="11">
    <location>
        <begin position="197"/>
        <end position="217"/>
    </location>
</feature>
<feature type="transmembrane region" description="Helical" evidence="11">
    <location>
        <begin position="295"/>
        <end position="314"/>
    </location>
</feature>
<dbReference type="InterPro" id="IPR050616">
    <property type="entry name" value="CPA3_Na-H_Antiporter_A"/>
</dbReference>
<dbReference type="GO" id="GO:0015297">
    <property type="term" value="F:antiporter activity"/>
    <property type="evidence" value="ECO:0007669"/>
    <property type="project" value="UniProtKB-KW"/>
</dbReference>
<evidence type="ECO:0000256" key="2">
    <source>
        <dbReference type="ARBA" id="ARBA00022448"/>
    </source>
</evidence>
<feature type="compositionally biased region" description="Gly residues" evidence="10">
    <location>
        <begin position="781"/>
        <end position="791"/>
    </location>
</feature>
<dbReference type="OrthoDB" id="9811798at2"/>
<feature type="transmembrane region" description="Helical" evidence="11">
    <location>
        <begin position="735"/>
        <end position="753"/>
    </location>
</feature>
<evidence type="ECO:0000313" key="18">
    <source>
        <dbReference type="Proteomes" id="UP000194360"/>
    </source>
</evidence>
<evidence type="ECO:0000259" key="15">
    <source>
        <dbReference type="Pfam" id="PF13244"/>
    </source>
</evidence>
<feature type="transmembrane region" description="Helical" evidence="11">
    <location>
        <begin position="566"/>
        <end position="587"/>
    </location>
</feature>
<evidence type="ECO:0000259" key="13">
    <source>
        <dbReference type="Pfam" id="PF00662"/>
    </source>
</evidence>
<name>A0A1Y2MLZ5_PSEAH</name>
<dbReference type="AlphaFoldDB" id="A0A1Y2MLZ5"/>
<dbReference type="InterPro" id="IPR025383">
    <property type="entry name" value="MrpA_C/MbhD"/>
</dbReference>
<feature type="domain" description="MrpA C-terminal/MbhD" evidence="15">
    <location>
        <begin position="600"/>
        <end position="661"/>
    </location>
</feature>
<feature type="transmembrane region" description="Helical" evidence="11">
    <location>
        <begin position="76"/>
        <end position="95"/>
    </location>
</feature>
<evidence type="ECO:0000256" key="6">
    <source>
        <dbReference type="ARBA" id="ARBA00022989"/>
    </source>
</evidence>
<feature type="transmembrane region" description="Helical" evidence="11">
    <location>
        <begin position="877"/>
        <end position="900"/>
    </location>
</feature>
<feature type="transmembrane region" description="Helical" evidence="11">
    <location>
        <begin position="365"/>
        <end position="388"/>
    </location>
</feature>
<proteinExistence type="predicted"/>
<feature type="transmembrane region" description="Helical" evidence="11">
    <location>
        <begin position="593"/>
        <end position="611"/>
    </location>
</feature>
<comment type="subcellular location">
    <subcellularLocation>
        <location evidence="1">Cell membrane</location>
        <topology evidence="1">Multi-pass membrane protein</topology>
    </subcellularLocation>
    <subcellularLocation>
        <location evidence="9">Membrane</location>
        <topology evidence="9">Multi-pass membrane protein</topology>
    </subcellularLocation>
</comment>
<feature type="transmembrane region" description="Helical" evidence="11">
    <location>
        <begin position="448"/>
        <end position="469"/>
    </location>
</feature>
<evidence type="ECO:0000256" key="8">
    <source>
        <dbReference type="ARBA" id="ARBA00023136"/>
    </source>
</evidence>
<dbReference type="STRING" id="2074.BG845_05580"/>
<evidence type="ECO:0000256" key="10">
    <source>
        <dbReference type="SAM" id="MobiDB-lite"/>
    </source>
</evidence>
<dbReference type="InterPro" id="IPR046806">
    <property type="entry name" value="MrpA_C/MbhE"/>
</dbReference>
<feature type="domain" description="Na+/H+ antiporter MnhB subunit-related protein" evidence="14">
    <location>
        <begin position="810"/>
        <end position="924"/>
    </location>
</feature>
<dbReference type="GO" id="GO:0006811">
    <property type="term" value="P:monoatomic ion transport"/>
    <property type="evidence" value="ECO:0007669"/>
    <property type="project" value="UniProtKB-KW"/>
</dbReference>
<evidence type="ECO:0000259" key="12">
    <source>
        <dbReference type="Pfam" id="PF00361"/>
    </source>
</evidence>
<keyword evidence="4" id="KW-1003">Cell membrane</keyword>
<feature type="domain" description="MrpA C-terminal/MbhE" evidence="16">
    <location>
        <begin position="680"/>
        <end position="756"/>
    </location>
</feature>
<feature type="region of interest" description="Disordered" evidence="10">
    <location>
        <begin position="761"/>
        <end position="798"/>
    </location>
</feature>
<feature type="transmembrane region" description="Helical" evidence="11">
    <location>
        <begin position="408"/>
        <end position="428"/>
    </location>
</feature>
<evidence type="ECO:0000259" key="16">
    <source>
        <dbReference type="Pfam" id="PF20501"/>
    </source>
</evidence>
<evidence type="ECO:0000256" key="7">
    <source>
        <dbReference type="ARBA" id="ARBA00023065"/>
    </source>
</evidence>
<feature type="transmembrane region" description="Helical" evidence="11">
    <location>
        <begin position="489"/>
        <end position="513"/>
    </location>
</feature>
<comment type="caution">
    <text evidence="17">The sequence shown here is derived from an EMBL/GenBank/DDBJ whole genome shotgun (WGS) entry which is preliminary data.</text>
</comment>
<dbReference type="EMBL" id="MIGB01000042">
    <property type="protein sequence ID" value="OSY36182.1"/>
    <property type="molecule type" value="Genomic_DNA"/>
</dbReference>
<evidence type="ECO:0000256" key="4">
    <source>
        <dbReference type="ARBA" id="ARBA00022475"/>
    </source>
</evidence>
<feature type="domain" description="NADH-Ubiquinone oxidoreductase (complex I) chain 5 N-terminal" evidence="13">
    <location>
        <begin position="63"/>
        <end position="103"/>
    </location>
</feature>
<evidence type="ECO:0000313" key="17">
    <source>
        <dbReference type="EMBL" id="OSY36182.1"/>
    </source>
</evidence>
<dbReference type="Pfam" id="PF13244">
    <property type="entry name" value="MbhD"/>
    <property type="match status" value="1"/>
</dbReference>
<dbReference type="InterPro" id="IPR001750">
    <property type="entry name" value="ND/Mrp_TM"/>
</dbReference>
<dbReference type="GO" id="GO:0005886">
    <property type="term" value="C:plasma membrane"/>
    <property type="evidence" value="ECO:0007669"/>
    <property type="project" value="UniProtKB-SubCell"/>
</dbReference>
<dbReference type="Proteomes" id="UP000194360">
    <property type="component" value="Unassembled WGS sequence"/>
</dbReference>
<dbReference type="Pfam" id="PF20501">
    <property type="entry name" value="MbhE"/>
    <property type="match status" value="1"/>
</dbReference>
<reference evidence="17 18" key="1">
    <citation type="submission" date="2016-09" db="EMBL/GenBank/DDBJ databases">
        <title>Pseudonocardia autotrophica DSM535, a candidate organism with high potential of specific P450 cytochromes.</title>
        <authorList>
            <person name="Grumaz C."/>
            <person name="Vainshtein Y."/>
            <person name="Kirstahler P."/>
            <person name="Sohn K."/>
        </authorList>
    </citation>
    <scope>NUCLEOTIDE SEQUENCE [LARGE SCALE GENOMIC DNA]</scope>
    <source>
        <strain evidence="17 18">DSM 535</strain>
    </source>
</reference>
<dbReference type="InterPro" id="IPR001516">
    <property type="entry name" value="Proton_antipo_N"/>
</dbReference>
<feature type="compositionally biased region" description="Low complexity" evidence="10">
    <location>
        <begin position="769"/>
        <end position="780"/>
    </location>
</feature>
<dbReference type="Pfam" id="PF04039">
    <property type="entry name" value="MnhB"/>
    <property type="match status" value="1"/>
</dbReference>
<feature type="transmembrane region" description="Helical" evidence="11">
    <location>
        <begin position="616"/>
        <end position="635"/>
    </location>
</feature>
<feature type="transmembrane region" description="Helical" evidence="11">
    <location>
        <begin position="817"/>
        <end position="834"/>
    </location>
</feature>
<keyword evidence="6 11" id="KW-1133">Transmembrane helix</keyword>
<keyword evidence="3" id="KW-0050">Antiport</keyword>
<dbReference type="RefSeq" id="WP_085915698.1">
    <property type="nucleotide sequence ID" value="NZ_AP018920.1"/>
</dbReference>
<gene>
    <name evidence="17" type="primary">mrpA_3</name>
    <name evidence="17" type="ORF">BG845_05580</name>
</gene>
<feature type="domain" description="NADH:quinone oxidoreductase/Mrp antiporter transmembrane" evidence="12">
    <location>
        <begin position="126"/>
        <end position="400"/>
    </location>
</feature>
<feature type="transmembrane region" description="Helical" evidence="11">
    <location>
        <begin position="673"/>
        <end position="696"/>
    </location>
</feature>
<keyword evidence="18" id="KW-1185">Reference proteome</keyword>
<dbReference type="Pfam" id="PF00361">
    <property type="entry name" value="Proton_antipo_M"/>
    <property type="match status" value="1"/>
</dbReference>
<feature type="transmembrane region" description="Helical" evidence="11">
    <location>
        <begin position="107"/>
        <end position="124"/>
    </location>
</feature>
<protein>
    <submittedName>
        <fullName evidence="17">Na(+)/H(+) antiporter subunit A</fullName>
    </submittedName>
</protein>
<accession>A0A1Y2MLZ5</accession>
<keyword evidence="2" id="KW-0813">Transport</keyword>